<organism evidence="1 2">
    <name type="scientific">Halocatena marina</name>
    <dbReference type="NCBI Taxonomy" id="2934937"/>
    <lineage>
        <taxon>Archaea</taxon>
        <taxon>Methanobacteriati</taxon>
        <taxon>Methanobacteriota</taxon>
        <taxon>Stenosarchaea group</taxon>
        <taxon>Halobacteria</taxon>
        <taxon>Halobacteriales</taxon>
        <taxon>Natronomonadaceae</taxon>
        <taxon>Halocatena</taxon>
    </lineage>
</organism>
<comment type="caution">
    <text evidence="1">The sequence shown here is derived from an EMBL/GenBank/DDBJ whole genome shotgun (WGS) entry which is preliminary data.</text>
</comment>
<dbReference type="AlphaFoldDB" id="A0ABD5YNX7"/>
<dbReference type="RefSeq" id="WP_264554910.1">
    <property type="nucleotide sequence ID" value="NZ_CP109979.1"/>
</dbReference>
<dbReference type="Proteomes" id="UP001596417">
    <property type="component" value="Unassembled WGS sequence"/>
</dbReference>
<keyword evidence="2" id="KW-1185">Reference proteome</keyword>
<dbReference type="EMBL" id="JBHTAX010000001">
    <property type="protein sequence ID" value="MFC7189527.1"/>
    <property type="molecule type" value="Genomic_DNA"/>
</dbReference>
<accession>A0ABD5YNX7</accession>
<reference evidence="1 2" key="1">
    <citation type="journal article" date="2019" name="Int. J. Syst. Evol. Microbiol.">
        <title>The Global Catalogue of Microorganisms (GCM) 10K type strain sequencing project: providing services to taxonomists for standard genome sequencing and annotation.</title>
        <authorList>
            <consortium name="The Broad Institute Genomics Platform"/>
            <consortium name="The Broad Institute Genome Sequencing Center for Infectious Disease"/>
            <person name="Wu L."/>
            <person name="Ma J."/>
        </authorList>
    </citation>
    <scope>NUCLEOTIDE SEQUENCE [LARGE SCALE GENOMIC DNA]</scope>
    <source>
        <strain evidence="1 2">RDMS1</strain>
    </source>
</reference>
<name>A0ABD5YNX7_9EURY</name>
<sequence length="60" mass="7135">MRMRHDAPAAVDPDEKWFGSTKEREHRIDGVNERLFFKPTQWDEQTKFSAIDEIVASEER</sequence>
<protein>
    <submittedName>
        <fullName evidence="1">Uncharacterized protein</fullName>
    </submittedName>
</protein>
<dbReference type="GeneID" id="76057290"/>
<gene>
    <name evidence="1" type="ORF">ACFQL7_06455</name>
</gene>
<evidence type="ECO:0000313" key="2">
    <source>
        <dbReference type="Proteomes" id="UP001596417"/>
    </source>
</evidence>
<evidence type="ECO:0000313" key="1">
    <source>
        <dbReference type="EMBL" id="MFC7189527.1"/>
    </source>
</evidence>
<proteinExistence type="predicted"/>